<dbReference type="RefSeq" id="WP_220178448.1">
    <property type="nucleotide sequence ID" value="NZ_CP040817.1"/>
</dbReference>
<gene>
    <name evidence="1" type="ORF">FGI21_03425</name>
    <name evidence="2" type="ORF">FGI21_03480</name>
</gene>
<evidence type="ECO:0000313" key="2">
    <source>
        <dbReference type="EMBL" id="QYM90993.1"/>
    </source>
</evidence>
<evidence type="ECO:0000313" key="1">
    <source>
        <dbReference type="EMBL" id="QYM90982.1"/>
    </source>
</evidence>
<dbReference type="EMBL" id="CP040817">
    <property type="protein sequence ID" value="QYM90993.1"/>
    <property type="molecule type" value="Genomic_DNA"/>
</dbReference>
<dbReference type="EMBL" id="CP040817">
    <property type="protein sequence ID" value="QYM90982.1"/>
    <property type="molecule type" value="Genomic_DNA"/>
</dbReference>
<evidence type="ECO:0000313" key="3">
    <source>
        <dbReference type="Proteomes" id="UP000824976"/>
    </source>
</evidence>
<evidence type="ECO:0008006" key="4">
    <source>
        <dbReference type="Google" id="ProtNLM"/>
    </source>
</evidence>
<proteinExistence type="predicted"/>
<dbReference type="Proteomes" id="UP000824976">
    <property type="component" value="Chromosome"/>
</dbReference>
<keyword evidence="3" id="KW-1185">Reference proteome</keyword>
<sequence>MKLKSHSELSAEWLKDPEYEAAYHAESLAPCDYQIIRHHSDGTEEVIYDSKKMNAHDVAAIETEEEYLAALRVISPMFDNEPPINTPEGDFFAALCSRIAEYEAKHFPLD</sequence>
<reference evidence="2 3" key="1">
    <citation type="submission" date="2019-06" db="EMBL/GenBank/DDBJ databases">
        <title>Complete genome of Dickeya zeae PL65.</title>
        <authorList>
            <person name="Boluk G."/>
            <person name="Arif M."/>
        </authorList>
    </citation>
    <scope>NUCLEOTIDE SEQUENCE [LARGE SCALE GENOMIC DNA]</scope>
    <source>
        <strain evidence="2 3">PL65</strain>
    </source>
</reference>
<organism evidence="2 3">
    <name type="scientific">Dickeya zeae</name>
    <dbReference type="NCBI Taxonomy" id="204042"/>
    <lineage>
        <taxon>Bacteria</taxon>
        <taxon>Pseudomonadati</taxon>
        <taxon>Pseudomonadota</taxon>
        <taxon>Gammaproteobacteria</taxon>
        <taxon>Enterobacterales</taxon>
        <taxon>Pectobacteriaceae</taxon>
        <taxon>Dickeya</taxon>
    </lineage>
</organism>
<accession>A0ABX8VUS3</accession>
<protein>
    <recommendedName>
        <fullName evidence="4">Transcriptional regulator</fullName>
    </recommendedName>
</protein>
<name>A0ABX8VUS3_9GAMM</name>